<name>A0A834FYG8_RHOSS</name>
<dbReference type="EMBL" id="WJXA01000171">
    <property type="protein sequence ID" value="KAF7115071.1"/>
    <property type="molecule type" value="Genomic_DNA"/>
</dbReference>
<accession>A0A834FYG8</accession>
<keyword evidence="3" id="KW-1185">Reference proteome</keyword>
<feature type="region of interest" description="Disordered" evidence="1">
    <location>
        <begin position="70"/>
        <end position="108"/>
    </location>
</feature>
<dbReference type="OrthoDB" id="1777874at2759"/>
<dbReference type="AlphaFoldDB" id="A0A834FYG8"/>
<gene>
    <name evidence="2" type="ORF">RHSIM_RhsimUnG0067500</name>
</gene>
<organism evidence="2 3">
    <name type="scientific">Rhododendron simsii</name>
    <name type="common">Sims's rhododendron</name>
    <dbReference type="NCBI Taxonomy" id="118357"/>
    <lineage>
        <taxon>Eukaryota</taxon>
        <taxon>Viridiplantae</taxon>
        <taxon>Streptophyta</taxon>
        <taxon>Embryophyta</taxon>
        <taxon>Tracheophyta</taxon>
        <taxon>Spermatophyta</taxon>
        <taxon>Magnoliopsida</taxon>
        <taxon>eudicotyledons</taxon>
        <taxon>Gunneridae</taxon>
        <taxon>Pentapetalae</taxon>
        <taxon>asterids</taxon>
        <taxon>Ericales</taxon>
        <taxon>Ericaceae</taxon>
        <taxon>Ericoideae</taxon>
        <taxon>Rhodoreae</taxon>
        <taxon>Rhododendron</taxon>
    </lineage>
</organism>
<evidence type="ECO:0000313" key="3">
    <source>
        <dbReference type="Proteomes" id="UP000626092"/>
    </source>
</evidence>
<evidence type="ECO:0000256" key="1">
    <source>
        <dbReference type="SAM" id="MobiDB-lite"/>
    </source>
</evidence>
<sequence length="108" mass="12540">MADETRSKGIVHWFDNHKCFGFFRNLNNDDILLIDVFADFDLASLDIIPFMVAVDDDSSKPDEERRSWLIMPAPPGFSWDGDHGMPDLKQRDDATDPEEREREREVVL</sequence>
<reference evidence="2" key="1">
    <citation type="submission" date="2019-11" db="EMBL/GenBank/DDBJ databases">
        <authorList>
            <person name="Liu Y."/>
            <person name="Hou J."/>
            <person name="Li T.-Q."/>
            <person name="Guan C.-H."/>
            <person name="Wu X."/>
            <person name="Wu H.-Z."/>
            <person name="Ling F."/>
            <person name="Zhang R."/>
            <person name="Shi X.-G."/>
            <person name="Ren J.-P."/>
            <person name="Chen E.-F."/>
            <person name="Sun J.-M."/>
        </authorList>
    </citation>
    <scope>NUCLEOTIDE SEQUENCE</scope>
    <source>
        <strain evidence="2">Adult_tree_wgs_1</strain>
        <tissue evidence="2">Leaves</tissue>
    </source>
</reference>
<feature type="compositionally biased region" description="Basic and acidic residues" evidence="1">
    <location>
        <begin position="80"/>
        <end position="108"/>
    </location>
</feature>
<protein>
    <submittedName>
        <fullName evidence="2">Uncharacterized protein</fullName>
    </submittedName>
</protein>
<evidence type="ECO:0000313" key="2">
    <source>
        <dbReference type="EMBL" id="KAF7115071.1"/>
    </source>
</evidence>
<dbReference type="Proteomes" id="UP000626092">
    <property type="component" value="Unassembled WGS sequence"/>
</dbReference>
<proteinExistence type="predicted"/>
<comment type="caution">
    <text evidence="2">The sequence shown here is derived from an EMBL/GenBank/DDBJ whole genome shotgun (WGS) entry which is preliminary data.</text>
</comment>